<dbReference type="Pfam" id="PF19781">
    <property type="entry name" value="DUF6266"/>
    <property type="match status" value="1"/>
</dbReference>
<protein>
    <submittedName>
        <fullName evidence="1">Uncharacterized protein</fullName>
    </submittedName>
</protein>
<gene>
    <name evidence="1" type="ORF">SAMN04488524_1132</name>
</gene>
<reference evidence="2" key="1">
    <citation type="submission" date="2017-04" db="EMBL/GenBank/DDBJ databases">
        <authorList>
            <person name="Varghese N."/>
            <person name="Submissions S."/>
        </authorList>
    </citation>
    <scope>NUCLEOTIDE SEQUENCE [LARGE SCALE GENOMIC DNA]</scope>
    <source>
        <strain evidence="2">DSM 12126</strain>
    </source>
</reference>
<accession>A0A1W2A1D5</accession>
<proteinExistence type="predicted"/>
<dbReference type="EMBL" id="FWXT01000001">
    <property type="protein sequence ID" value="SMC54118.1"/>
    <property type="molecule type" value="Genomic_DNA"/>
</dbReference>
<organism evidence="1 2">
    <name type="scientific">Pedobacter africanus</name>
    <dbReference type="NCBI Taxonomy" id="151894"/>
    <lineage>
        <taxon>Bacteria</taxon>
        <taxon>Pseudomonadati</taxon>
        <taxon>Bacteroidota</taxon>
        <taxon>Sphingobacteriia</taxon>
        <taxon>Sphingobacteriales</taxon>
        <taxon>Sphingobacteriaceae</taxon>
        <taxon>Pedobacter</taxon>
    </lineage>
</organism>
<dbReference type="OrthoDB" id="665435at2"/>
<evidence type="ECO:0000313" key="1">
    <source>
        <dbReference type="EMBL" id="SMC54118.1"/>
    </source>
</evidence>
<evidence type="ECO:0000313" key="2">
    <source>
        <dbReference type="Proteomes" id="UP000192756"/>
    </source>
</evidence>
<dbReference type="Proteomes" id="UP000192756">
    <property type="component" value="Unassembled WGS sequence"/>
</dbReference>
<dbReference type="RefSeq" id="WP_084237400.1">
    <property type="nucleotide sequence ID" value="NZ_FWXT01000001.1"/>
</dbReference>
<dbReference type="InterPro" id="IPR046233">
    <property type="entry name" value="DUF6266"/>
</dbReference>
<dbReference type="STRING" id="151894.SAMN04488524_1132"/>
<sequence length="214" mass="23447">MGKYKKGILGPFRGKVGTVVGSSWQGEYYLKSVPDFGDYTPTEAQLNVRFKLAMVTTFLKRLKPLINVGYQQFNQGITPMNAATSYHLKNAVTGTSSMDYAIDYTKVMFSEGDLPEAVHPLVAVTLAARLDFSWTDDSLPASSGGTDRATVMAYNVDKDKFTMLPSAAARSAEAYVLQLPPDWSGDTVHTWISFVNALGKEVSNSNYIGEFTVL</sequence>
<name>A0A1W2A1D5_9SPHI</name>
<dbReference type="AlphaFoldDB" id="A0A1W2A1D5"/>
<keyword evidence="2" id="KW-1185">Reference proteome</keyword>